<comment type="caution">
    <text evidence="2">The sequence shown here is derived from an EMBL/GenBank/DDBJ whole genome shotgun (WGS) entry which is preliminary data.</text>
</comment>
<dbReference type="InterPro" id="IPR011335">
    <property type="entry name" value="Restrct_endonuc-II-like"/>
</dbReference>
<keyword evidence="4" id="KW-1185">Reference proteome</keyword>
<dbReference type="InterPro" id="IPR011604">
    <property type="entry name" value="PDDEXK-like_dom_sf"/>
</dbReference>
<dbReference type="Gene3D" id="3.90.320.10">
    <property type="match status" value="1"/>
</dbReference>
<dbReference type="OrthoDB" id="6711820at2"/>
<dbReference type="Proteomes" id="UP000315164">
    <property type="component" value="Unassembled WGS sequence"/>
</dbReference>
<sequence length="220" mass="25340">MYKFKPRCSMLHQLMSEPRTKADREAGLISDTAKAAVREVAKFDLFGYQSFDGNKYTEKGNQLEEQAIKLSGFTRGLVLKKNTERRENDWISGECDIYVPSRKLIIDTKCSWDIGTHPFFADEAIAKAEKAGYDIQMQGYMWLWDCEEAQIDFVLFPTPIDLIGTYESTEKLIDLVEQIPQQKRITTVTVKRDEAIIAKIKDRVKAASKYYDKLIQEAMN</sequence>
<dbReference type="AlphaFoldDB" id="A0A547HBQ8"/>
<evidence type="ECO:0000313" key="4">
    <source>
        <dbReference type="Proteomes" id="UP000318394"/>
    </source>
</evidence>
<dbReference type="Proteomes" id="UP000318394">
    <property type="component" value="Unassembled WGS sequence"/>
</dbReference>
<evidence type="ECO:0000313" key="2">
    <source>
        <dbReference type="EMBL" id="TRB71256.1"/>
    </source>
</evidence>
<name>A0A547HBQ8_MANHA</name>
<dbReference type="EMBL" id="VAJB01000064">
    <property type="protein sequence ID" value="TRB71256.1"/>
    <property type="molecule type" value="Genomic_DNA"/>
</dbReference>
<accession>A0A547HBQ8</accession>
<dbReference type="SUPFAM" id="SSF52980">
    <property type="entry name" value="Restriction endonuclease-like"/>
    <property type="match status" value="1"/>
</dbReference>
<evidence type="ECO:0000313" key="3">
    <source>
        <dbReference type="Proteomes" id="UP000315164"/>
    </source>
</evidence>
<dbReference type="EMBL" id="VAJI01000066">
    <property type="protein sequence ID" value="TRB33711.1"/>
    <property type="molecule type" value="Genomic_DNA"/>
</dbReference>
<gene>
    <name evidence="2" type="ORF">FEA53_13570</name>
    <name evidence="1" type="ORF">FEB89_13520</name>
</gene>
<proteinExistence type="predicted"/>
<evidence type="ECO:0000313" key="1">
    <source>
        <dbReference type="EMBL" id="TRB33711.1"/>
    </source>
</evidence>
<organism evidence="2 3">
    <name type="scientific">Mannheimia haemolytica</name>
    <name type="common">Pasteurella haemolytica</name>
    <dbReference type="NCBI Taxonomy" id="75985"/>
    <lineage>
        <taxon>Bacteria</taxon>
        <taxon>Pseudomonadati</taxon>
        <taxon>Pseudomonadota</taxon>
        <taxon>Gammaproteobacteria</taxon>
        <taxon>Pasteurellales</taxon>
        <taxon>Pasteurellaceae</taxon>
        <taxon>Mannheimia</taxon>
    </lineage>
</organism>
<protein>
    <submittedName>
        <fullName evidence="2">Translocation protein TolB</fullName>
    </submittedName>
</protein>
<reference evidence="3 4" key="1">
    <citation type="journal article" date="2019" name="Vet. Microbiol.">
        <title>Genetic characterization of susceptible and multi-drug resistant Mannheimia haemolytica isolated from high-risk stocker calves prior to and after antimicrobial metaphylaxis.</title>
        <authorList>
            <person name="Snyder E.R."/>
            <person name="Alvarez-Narvaez S."/>
            <person name="Credille B.C."/>
        </authorList>
    </citation>
    <scope>NUCLEOTIDE SEQUENCE [LARGE SCALE GENOMIC DNA]</scope>
    <source>
        <strain evidence="2 3">UGA-R5-128-1</strain>
        <strain evidence="1 4">UGA-R7-163-1</strain>
    </source>
</reference>